<organism evidence="10 11">
    <name type="scientific">Haladaptatus pallidirubidus</name>
    <dbReference type="NCBI Taxonomy" id="1008152"/>
    <lineage>
        <taxon>Archaea</taxon>
        <taxon>Methanobacteriati</taxon>
        <taxon>Methanobacteriota</taxon>
        <taxon>Stenosarchaea group</taxon>
        <taxon>Halobacteria</taxon>
        <taxon>Halobacteriales</taxon>
        <taxon>Haladaptataceae</taxon>
        <taxon>Haladaptatus</taxon>
    </lineage>
</organism>
<dbReference type="AlphaFoldDB" id="A0AAV3UFM6"/>
<feature type="transmembrane region" description="Helical" evidence="7">
    <location>
        <begin position="376"/>
        <end position="397"/>
    </location>
</feature>
<dbReference type="InterPro" id="IPR003838">
    <property type="entry name" value="ABC3_permease_C"/>
</dbReference>
<name>A0AAV3UFM6_9EURY</name>
<evidence type="ECO:0000256" key="1">
    <source>
        <dbReference type="ARBA" id="ARBA00004651"/>
    </source>
</evidence>
<keyword evidence="5 7" id="KW-0472">Membrane</keyword>
<keyword evidence="11" id="KW-1185">Reference proteome</keyword>
<proteinExistence type="inferred from homology"/>
<dbReference type="Pfam" id="PF12704">
    <property type="entry name" value="MacB_PCD"/>
    <property type="match status" value="1"/>
</dbReference>
<dbReference type="GeneID" id="68612422"/>
<feature type="transmembrane region" description="Helical" evidence="7">
    <location>
        <begin position="332"/>
        <end position="356"/>
    </location>
</feature>
<evidence type="ECO:0000256" key="2">
    <source>
        <dbReference type="ARBA" id="ARBA00022475"/>
    </source>
</evidence>
<dbReference type="PANTHER" id="PTHR30572">
    <property type="entry name" value="MEMBRANE COMPONENT OF TRANSPORTER-RELATED"/>
    <property type="match status" value="1"/>
</dbReference>
<feature type="domain" description="MacB-like periplasmic core" evidence="9">
    <location>
        <begin position="21"/>
        <end position="247"/>
    </location>
</feature>
<keyword evidence="3 7" id="KW-0812">Transmembrane</keyword>
<comment type="caution">
    <text evidence="10">The sequence shown here is derived from an EMBL/GenBank/DDBJ whole genome shotgun (WGS) entry which is preliminary data.</text>
</comment>
<protein>
    <submittedName>
        <fullName evidence="10">ABC transporter permease</fullName>
    </submittedName>
</protein>
<dbReference type="Proteomes" id="UP001501729">
    <property type="component" value="Unassembled WGS sequence"/>
</dbReference>
<gene>
    <name evidence="10" type="ORF">GCM10025751_18280</name>
</gene>
<evidence type="ECO:0000259" key="8">
    <source>
        <dbReference type="Pfam" id="PF02687"/>
    </source>
</evidence>
<evidence type="ECO:0000256" key="4">
    <source>
        <dbReference type="ARBA" id="ARBA00022989"/>
    </source>
</evidence>
<evidence type="ECO:0000256" key="6">
    <source>
        <dbReference type="ARBA" id="ARBA00038076"/>
    </source>
</evidence>
<evidence type="ECO:0000256" key="7">
    <source>
        <dbReference type="SAM" id="Phobius"/>
    </source>
</evidence>
<evidence type="ECO:0000256" key="3">
    <source>
        <dbReference type="ARBA" id="ARBA00022692"/>
    </source>
</evidence>
<feature type="transmembrane region" description="Helical" evidence="7">
    <location>
        <begin position="285"/>
        <end position="312"/>
    </location>
</feature>
<sequence length="411" mass="43257">MDAREVFRMSWRSIRGHKLRSSLTTLGVIIGVAAVIALATLGASVQASIIGDVGGEEAQQIYVWTGPEGEQGAPGAGAQPVFSERDITRIEGIDTVESVIPRGSVPTSGLRYGNDTVARSDVVAITPGYFDGAEFESGSAFSSGANEVVLNTAAATQFDENVSVGDSIAILRANGSGVNATVVGILNGSESQGPFEGFASQPRVYTPTDPFYETSVSIDGENRRVYPLLTVVATDPDAVEPARDEMLRYLEADSDAASLMPTEYDFSARTNEELLQQVQDLLNTLTGFVTGIAVISLVVGSIGIANIMLVSVTERTKEIGIMKAVGAQRRDVIQLFLVEAVMLGLLGALLGTPLGVGAAYLVAGYIDVSLTFPLEWFAIAIAVGVLVGVVAGLYPAWSAARTDPIDALRYE</sequence>
<evidence type="ECO:0000256" key="5">
    <source>
        <dbReference type="ARBA" id="ARBA00023136"/>
    </source>
</evidence>
<dbReference type="RefSeq" id="WP_227776587.1">
    <property type="nucleotide sequence ID" value="NZ_BAABKX010000001.1"/>
</dbReference>
<comment type="subcellular location">
    <subcellularLocation>
        <location evidence="1">Cell membrane</location>
        <topology evidence="1">Multi-pass membrane protein</topology>
    </subcellularLocation>
</comment>
<reference evidence="10 11" key="1">
    <citation type="journal article" date="2019" name="Int. J. Syst. Evol. Microbiol.">
        <title>The Global Catalogue of Microorganisms (GCM) 10K type strain sequencing project: providing services to taxonomists for standard genome sequencing and annotation.</title>
        <authorList>
            <consortium name="The Broad Institute Genomics Platform"/>
            <consortium name="The Broad Institute Genome Sequencing Center for Infectious Disease"/>
            <person name="Wu L."/>
            <person name="Ma J."/>
        </authorList>
    </citation>
    <scope>NUCLEOTIDE SEQUENCE [LARGE SCALE GENOMIC DNA]</scope>
    <source>
        <strain evidence="10 11">JCM 17504</strain>
    </source>
</reference>
<feature type="domain" description="ABC3 transporter permease C-terminal" evidence="8">
    <location>
        <begin position="292"/>
        <end position="404"/>
    </location>
</feature>
<comment type="similarity">
    <text evidence="6">Belongs to the ABC-4 integral membrane protein family.</text>
</comment>
<dbReference type="InterPro" id="IPR050250">
    <property type="entry name" value="Macrolide_Exporter_MacB"/>
</dbReference>
<dbReference type="PANTHER" id="PTHR30572:SF4">
    <property type="entry name" value="ABC TRANSPORTER PERMEASE YTRF"/>
    <property type="match status" value="1"/>
</dbReference>
<accession>A0AAV3UFM6</accession>
<evidence type="ECO:0000313" key="11">
    <source>
        <dbReference type="Proteomes" id="UP001501729"/>
    </source>
</evidence>
<dbReference type="GO" id="GO:0005886">
    <property type="term" value="C:plasma membrane"/>
    <property type="evidence" value="ECO:0007669"/>
    <property type="project" value="UniProtKB-SubCell"/>
</dbReference>
<dbReference type="Pfam" id="PF02687">
    <property type="entry name" value="FtsX"/>
    <property type="match status" value="1"/>
</dbReference>
<dbReference type="InterPro" id="IPR025857">
    <property type="entry name" value="MacB_PCD"/>
</dbReference>
<keyword evidence="4 7" id="KW-1133">Transmembrane helix</keyword>
<dbReference type="EMBL" id="BAABKX010000001">
    <property type="protein sequence ID" value="GAA5047555.1"/>
    <property type="molecule type" value="Genomic_DNA"/>
</dbReference>
<evidence type="ECO:0000259" key="9">
    <source>
        <dbReference type="Pfam" id="PF12704"/>
    </source>
</evidence>
<evidence type="ECO:0000313" key="10">
    <source>
        <dbReference type="EMBL" id="GAA5047555.1"/>
    </source>
</evidence>
<keyword evidence="2" id="KW-1003">Cell membrane</keyword>
<dbReference type="GO" id="GO:0022857">
    <property type="term" value="F:transmembrane transporter activity"/>
    <property type="evidence" value="ECO:0007669"/>
    <property type="project" value="TreeGrafter"/>
</dbReference>